<comment type="caution">
    <text evidence="1">The sequence shown here is derived from an EMBL/GenBank/DDBJ whole genome shotgun (WGS) entry which is preliminary data.</text>
</comment>
<proteinExistence type="predicted"/>
<name>A0A3M8HGK6_9BACI</name>
<keyword evidence="2" id="KW-1185">Reference proteome</keyword>
<reference evidence="1 2" key="1">
    <citation type="journal article" date="2014" name="Int. J. Syst. Evol. Microbiol.">
        <title>Lysinibacillus halotolerans sp. nov., isolated from saline-alkaline soil.</title>
        <authorList>
            <person name="Kong D."/>
            <person name="Wang Y."/>
            <person name="Zhao B."/>
            <person name="Li Y."/>
            <person name="Song J."/>
            <person name="Zhai Y."/>
            <person name="Zhang C."/>
            <person name="Wang H."/>
            <person name="Chen X."/>
            <person name="Zhao B."/>
            <person name="Ruan Z."/>
        </authorList>
    </citation>
    <scope>NUCLEOTIDE SEQUENCE [LARGE SCALE GENOMIC DNA]</scope>
    <source>
        <strain evidence="1 2">MCCC 1A12703</strain>
    </source>
</reference>
<protein>
    <submittedName>
        <fullName evidence="1">RNA polymerase II</fullName>
    </submittedName>
</protein>
<dbReference type="Proteomes" id="UP000279909">
    <property type="component" value="Unassembled WGS sequence"/>
</dbReference>
<gene>
    <name evidence="1" type="ORF">EC501_00085</name>
</gene>
<dbReference type="OrthoDB" id="2431422at2"/>
<evidence type="ECO:0000313" key="1">
    <source>
        <dbReference type="EMBL" id="RND01602.1"/>
    </source>
</evidence>
<dbReference type="AlphaFoldDB" id="A0A3M8HGK6"/>
<accession>A0A3M8HGK6</accession>
<evidence type="ECO:0000313" key="2">
    <source>
        <dbReference type="Proteomes" id="UP000279909"/>
    </source>
</evidence>
<dbReference type="EMBL" id="RHLQ01000001">
    <property type="protein sequence ID" value="RND01602.1"/>
    <property type="molecule type" value="Genomic_DNA"/>
</dbReference>
<sequence>MKYAISFFGVLIASISVMLFFQYQVYSDKLESGDGNFSYTQEIDITYRSGNLDIRHQFHNLPSGTINIQWPNLAVSPDCFMDSANSCNRLSEDKTKFESGEGHSQALSYIIPLEGDLTSQQFLKDIFVNLSNGEATYSTVHISTDNDVKGSWVTGLPLIGEQSLSLVNYSMFSGAGGVHELYWQVGDLTVQQLSDHFSFYSSNPLSPDLTKQLKSSKLLSDEHIAIVQAKNVDGQGERVLFLEDFSLESILENIPLFQVAKNYQLNENPRWLREVVTSFLTDSIIGGDKAKEMVNTLTTNMSDDQLSSWVEKLKSLKGEKISSEILDKELSSIFDLHTKYFTMNEKMDGVYPLLFLDSREIYLNSEKILDGDIVYKDSMLFYPADAVLKKLGFKTSVGKNGYYVENESNRYRFPQNYGFYVYNEQRYNTTSEPITIIAGTYYIEENSLKKLFNVEITKNDTTITINSYSN</sequence>
<dbReference type="RefSeq" id="WP_122970254.1">
    <property type="nucleotide sequence ID" value="NZ_RHLQ01000001.1"/>
</dbReference>
<organism evidence="1 2">
    <name type="scientific">Lysinibacillus halotolerans</name>
    <dbReference type="NCBI Taxonomy" id="1368476"/>
    <lineage>
        <taxon>Bacteria</taxon>
        <taxon>Bacillati</taxon>
        <taxon>Bacillota</taxon>
        <taxon>Bacilli</taxon>
        <taxon>Bacillales</taxon>
        <taxon>Bacillaceae</taxon>
        <taxon>Lysinibacillus</taxon>
    </lineage>
</organism>